<reference evidence="1" key="1">
    <citation type="submission" date="2023-04" db="EMBL/GenBank/DDBJ databases">
        <title>Draft Genome sequencing of Naganishia species isolated from polar environments using Oxford Nanopore Technology.</title>
        <authorList>
            <person name="Leo P."/>
            <person name="Venkateswaran K."/>
        </authorList>
    </citation>
    <scope>NUCLEOTIDE SEQUENCE</scope>
    <source>
        <strain evidence="1">DBVPG 5303</strain>
    </source>
</reference>
<comment type="caution">
    <text evidence="1">The sequence shown here is derived from an EMBL/GenBank/DDBJ whole genome shotgun (WGS) entry which is preliminary data.</text>
</comment>
<evidence type="ECO:0000313" key="1">
    <source>
        <dbReference type="EMBL" id="KAJ9123545.1"/>
    </source>
</evidence>
<gene>
    <name evidence="1" type="ORF">QFC24_003760</name>
</gene>
<proteinExistence type="predicted"/>
<protein>
    <submittedName>
        <fullName evidence="1">Uncharacterized protein</fullName>
    </submittedName>
</protein>
<dbReference type="EMBL" id="JASBWV010000012">
    <property type="protein sequence ID" value="KAJ9123545.1"/>
    <property type="molecule type" value="Genomic_DNA"/>
</dbReference>
<keyword evidence="2" id="KW-1185">Reference proteome</keyword>
<sequence>MSSQFDPVDEPVAPLPPPQHNAPFPSFRARTTSSSTLNPNTATSTVSNSGGGIASPAWLNALSDGLSWIETSKAAQKAAEGAVGIAGIGMGVGESIRDGLSARLTATGGEGNGNGLAGIRRPLSFTGWGGQFPGAGGGGGSSSTGRSSIDESNQQQAGNSGFSAVDLSYEVTSNGHAQVQESQPQTVRHRPASFLEYIRPNAPTPPLKKDSISRPGRQVGFEEQQEMQTTASAHLLKPPLATSVSSPPPSSDSGVVRTSSQRRRLGPPQPANMTRLGSTQSAQSAEIIDRSSTSTSNGPPGQRFLRNVAHKSSFSGSSVPPSTGTGGGGIASLPRSASSSTYSLHEQTKQSHDGLPGGVGLARSSSSAFPDVRPSSVHTVSSGASTPVGNRPTNQPQQQPQQQRSRSHSLMQVQTMQRSQSGSSSQFAPSTTTGQTPYRPGFQPAGVRTYRTDEFVEARKRKVMEISREEGRLGRRWGKVSWEEEICVPRPLCGVEWLIRLVTSCVAQLVDLHFNPSTLLGVTATNGAADPDSTASRPGKLPRSLSTKSNLSLSSLSSPRRSFLSMDALSSQLDNIKPRDVWRGIRNVSGVGVEQVEAEKKREAEMAIVKWEEDRDVKRCRICLSSFSIANRKHHCRLCGRIICSLPPTSPNFLPQNQAATSTSSAKQMDDASFINSSVDRGSINPNTGLPVGMRRDKCSLLLVADWKTGRGQEVEEGFVGWLKVDPESATTGGAVKGHSKETSSGGAGKEEVQEVMIKGVRALKAVETEIEDYLPEFREMIIQLQSDHFPQREISRETISLHKQLVALFQDYEMLTKRIRDQPCEVGETQWRLQQGIARAAGLFIAKEAGILQASPEDATRYNRPASSIASVSSTPALSDAGSGRPMSPLARKGTSGGSETDENVAMMLQPLLEQEAQIEEYIREANAQRKFDDVKTLKISLEEIQEEIARLAEMS</sequence>
<name>A0ACC2XIX7_9TREE</name>
<organism evidence="1 2">
    <name type="scientific">Naganishia onofrii</name>
    <dbReference type="NCBI Taxonomy" id="1851511"/>
    <lineage>
        <taxon>Eukaryota</taxon>
        <taxon>Fungi</taxon>
        <taxon>Dikarya</taxon>
        <taxon>Basidiomycota</taxon>
        <taxon>Agaricomycotina</taxon>
        <taxon>Tremellomycetes</taxon>
        <taxon>Filobasidiales</taxon>
        <taxon>Filobasidiaceae</taxon>
        <taxon>Naganishia</taxon>
    </lineage>
</organism>
<dbReference type="Proteomes" id="UP001234202">
    <property type="component" value="Unassembled WGS sequence"/>
</dbReference>
<accession>A0ACC2XIX7</accession>
<evidence type="ECO:0000313" key="2">
    <source>
        <dbReference type="Proteomes" id="UP001234202"/>
    </source>
</evidence>